<proteinExistence type="predicted"/>
<evidence type="ECO:0000256" key="1">
    <source>
        <dbReference type="SAM" id="MobiDB-lite"/>
    </source>
</evidence>
<organism evidence="2 3">
    <name type="scientific">Plantactinospora mayteni</name>
    <dbReference type="NCBI Taxonomy" id="566021"/>
    <lineage>
        <taxon>Bacteria</taxon>
        <taxon>Bacillati</taxon>
        <taxon>Actinomycetota</taxon>
        <taxon>Actinomycetes</taxon>
        <taxon>Micromonosporales</taxon>
        <taxon>Micromonosporaceae</taxon>
        <taxon>Plantactinospora</taxon>
    </lineage>
</organism>
<keyword evidence="3" id="KW-1185">Reference proteome</keyword>
<protein>
    <submittedName>
        <fullName evidence="2">Uncharacterized protein</fullName>
    </submittedName>
</protein>
<gene>
    <name evidence="2" type="ORF">Pma05_14150</name>
</gene>
<evidence type="ECO:0000313" key="3">
    <source>
        <dbReference type="Proteomes" id="UP000621500"/>
    </source>
</evidence>
<feature type="region of interest" description="Disordered" evidence="1">
    <location>
        <begin position="53"/>
        <end position="79"/>
    </location>
</feature>
<dbReference type="Proteomes" id="UP000621500">
    <property type="component" value="Unassembled WGS sequence"/>
</dbReference>
<reference evidence="2 3" key="1">
    <citation type="submission" date="2021-01" db="EMBL/GenBank/DDBJ databases">
        <title>Whole genome shotgun sequence of Plantactinospora mayteni NBRC 109088.</title>
        <authorList>
            <person name="Komaki H."/>
            <person name="Tamura T."/>
        </authorList>
    </citation>
    <scope>NUCLEOTIDE SEQUENCE [LARGE SCALE GENOMIC DNA]</scope>
    <source>
        <strain evidence="2 3">NBRC 109088</strain>
    </source>
</reference>
<feature type="compositionally biased region" description="Basic and acidic residues" evidence="1">
    <location>
        <begin position="69"/>
        <end position="79"/>
    </location>
</feature>
<accession>A0ABQ4EJD2</accession>
<dbReference type="EMBL" id="BONX01000007">
    <property type="protein sequence ID" value="GIG94842.1"/>
    <property type="molecule type" value="Genomic_DNA"/>
</dbReference>
<evidence type="ECO:0000313" key="2">
    <source>
        <dbReference type="EMBL" id="GIG94842.1"/>
    </source>
</evidence>
<name>A0ABQ4EJD2_9ACTN</name>
<sequence length="79" mass="8411">MGTEDTGYPILEATGFSDVATGLRWDVSTASWRVFDALTVDVGFVRNWLLSPDVGPAGTAGMTGGHRGSTRDVSPRRVL</sequence>
<comment type="caution">
    <text evidence="2">The sequence shown here is derived from an EMBL/GenBank/DDBJ whole genome shotgun (WGS) entry which is preliminary data.</text>
</comment>